<evidence type="ECO:0000256" key="1">
    <source>
        <dbReference type="ARBA" id="ARBA00004496"/>
    </source>
</evidence>
<dbReference type="PANTHER" id="PTHR17453:SF0">
    <property type="entry name" value="SIGNAL RECOGNITION PARTICLE 19 KDA PROTEIN"/>
    <property type="match status" value="1"/>
</dbReference>
<evidence type="ECO:0000256" key="3">
    <source>
        <dbReference type="ARBA" id="ARBA00023135"/>
    </source>
</evidence>
<keyword evidence="2" id="KW-0963">Cytoplasm</keyword>
<keyword evidence="4" id="KW-0687">Ribonucleoprotein</keyword>
<name>A0A075GR06_9EURY</name>
<protein>
    <submittedName>
        <fullName evidence="6">Signal recognition particle protein Srp19</fullName>
    </submittedName>
</protein>
<dbReference type="AlphaFoldDB" id="A0A075GR06"/>
<proteinExistence type="predicted"/>
<dbReference type="PANTHER" id="PTHR17453">
    <property type="entry name" value="SIGNAL RECOGNITION PARTICLE 19 KD PROTEIN"/>
    <property type="match status" value="1"/>
</dbReference>
<reference evidence="6" key="1">
    <citation type="journal article" date="2014" name="Genome Biol. Evol.">
        <title>Pangenome evidence for extensive interdomain horizontal transfer affecting lineage core and shell genes in uncultured planktonic thaumarchaeota and euryarchaeota.</title>
        <authorList>
            <person name="Deschamps P."/>
            <person name="Zivanovic Y."/>
            <person name="Moreira D."/>
            <person name="Rodriguez-Valera F."/>
            <person name="Lopez-Garcia P."/>
        </authorList>
    </citation>
    <scope>NUCLEOTIDE SEQUENCE</scope>
</reference>
<dbReference type="Pfam" id="PF01922">
    <property type="entry name" value="SRP19"/>
    <property type="match status" value="1"/>
</dbReference>
<comment type="subcellular location">
    <subcellularLocation>
        <location evidence="1">Cytoplasm</location>
    </subcellularLocation>
</comment>
<feature type="compositionally biased region" description="Basic and acidic residues" evidence="5">
    <location>
        <begin position="103"/>
        <end position="112"/>
    </location>
</feature>
<dbReference type="EMBL" id="KF900769">
    <property type="protein sequence ID" value="AIF06411.1"/>
    <property type="molecule type" value="Genomic_DNA"/>
</dbReference>
<feature type="region of interest" description="Disordered" evidence="5">
    <location>
        <begin position="102"/>
        <end position="148"/>
    </location>
</feature>
<dbReference type="InterPro" id="IPR002778">
    <property type="entry name" value="Signal_recog_particle_SRP19"/>
</dbReference>
<feature type="compositionally biased region" description="Basic and acidic residues" evidence="5">
    <location>
        <begin position="54"/>
        <end position="73"/>
    </location>
</feature>
<dbReference type="GO" id="GO:0048500">
    <property type="term" value="C:signal recognition particle"/>
    <property type="evidence" value="ECO:0007669"/>
    <property type="project" value="InterPro"/>
</dbReference>
<organism evidence="6">
    <name type="scientific">uncultured marine group II/III euryarchaeote KM3_192_B10</name>
    <dbReference type="NCBI Taxonomy" id="1457963"/>
    <lineage>
        <taxon>Archaea</taxon>
        <taxon>Methanobacteriati</taxon>
        <taxon>Methanobacteriota</taxon>
        <taxon>environmental samples</taxon>
    </lineage>
</organism>
<dbReference type="GO" id="GO:0006617">
    <property type="term" value="P:SRP-dependent cotranslational protein targeting to membrane, signal sequence recognition"/>
    <property type="evidence" value="ECO:0007669"/>
    <property type="project" value="TreeGrafter"/>
</dbReference>
<dbReference type="InterPro" id="IPR036521">
    <property type="entry name" value="SRP19-like_sf"/>
</dbReference>
<keyword evidence="3" id="KW-0733">Signal recognition particle</keyword>
<accession>A0A075GR06</accession>
<dbReference type="Gene3D" id="3.30.56.30">
    <property type="entry name" value="Signal recognition particle, SRP19-like subunit"/>
    <property type="match status" value="1"/>
</dbReference>
<evidence type="ECO:0000256" key="4">
    <source>
        <dbReference type="ARBA" id="ARBA00023274"/>
    </source>
</evidence>
<evidence type="ECO:0000256" key="2">
    <source>
        <dbReference type="ARBA" id="ARBA00022490"/>
    </source>
</evidence>
<dbReference type="SUPFAM" id="SSF69695">
    <property type="entry name" value="SRP19"/>
    <property type="match status" value="1"/>
</dbReference>
<dbReference type="GO" id="GO:0008312">
    <property type="term" value="F:7S RNA binding"/>
    <property type="evidence" value="ECO:0007669"/>
    <property type="project" value="InterPro"/>
</dbReference>
<evidence type="ECO:0000256" key="5">
    <source>
        <dbReference type="SAM" id="MobiDB-lite"/>
    </source>
</evidence>
<evidence type="ECO:0000313" key="6">
    <source>
        <dbReference type="EMBL" id="AIF06411.1"/>
    </source>
</evidence>
<feature type="region of interest" description="Disordered" evidence="5">
    <location>
        <begin position="52"/>
        <end position="73"/>
    </location>
</feature>
<feature type="compositionally biased region" description="Basic residues" evidence="5">
    <location>
        <begin position="127"/>
        <end position="148"/>
    </location>
</feature>
<sequence>MTDHNPDRIVLWPGYFNAKLSRKQGRRVPKESAVSDPTLDTLALAARNVGLSKMKREADTQHPKRASQKEGRLWLSKKDLQATLGTTSKEVVMQTIGSKWRGQQRELKEQEIAAKQAGPKTGDKQARSQRKQVKSKGPRRQKKKKWKL</sequence>